<sequence length="320" mass="34640">MTMHPDLTRMMESNRATGGPALQDMAIKDARAAMRDMFLANGYPIRHEAHVTHHTPAETGAKFAASLYRPLHSEGALPALVYFHGGGFVLGDAATYDIHSRALAHLLGVTVVFIEYRLAPESPFPAAVEDACAAMDWLGREAPALEIDPARIAVMGESAGGNLAVNAVIHARKSAALDIRGATLIYPVTDARPFADDSRVAAYPSISAYATGTNLDHAEMQWFFDTYLTDPADAARPENALFEHPELALMPTTRIFTAECDPLRDMGMSFAPRLIEAGVSARAECLPGMLHSFMCHGGISGQALRHFFRIVEAISEDFDS</sequence>
<keyword evidence="2 4" id="KW-0378">Hydrolase</keyword>
<evidence type="ECO:0000256" key="1">
    <source>
        <dbReference type="ARBA" id="ARBA00010515"/>
    </source>
</evidence>
<dbReference type="EMBL" id="VINQ01000007">
    <property type="protein sequence ID" value="KAA0914907.1"/>
    <property type="molecule type" value="Genomic_DNA"/>
</dbReference>
<dbReference type="GO" id="GO:0016787">
    <property type="term" value="F:hydrolase activity"/>
    <property type="evidence" value="ECO:0007669"/>
    <property type="project" value="UniProtKB-KW"/>
</dbReference>
<dbReference type="InterPro" id="IPR013094">
    <property type="entry name" value="AB_hydrolase_3"/>
</dbReference>
<organism evidence="4 5">
    <name type="scientific">Aquicoccus porphyridii</name>
    <dbReference type="NCBI Taxonomy" id="1852029"/>
    <lineage>
        <taxon>Bacteria</taxon>
        <taxon>Pseudomonadati</taxon>
        <taxon>Pseudomonadota</taxon>
        <taxon>Alphaproteobacteria</taxon>
        <taxon>Rhodobacterales</taxon>
        <taxon>Paracoccaceae</taxon>
        <taxon>Aquicoccus</taxon>
    </lineage>
</organism>
<name>A0A5A9ZCE6_9RHOB</name>
<dbReference type="InterPro" id="IPR050300">
    <property type="entry name" value="GDXG_lipolytic_enzyme"/>
</dbReference>
<reference evidence="4 5" key="1">
    <citation type="submission" date="2019-07" db="EMBL/GenBank/DDBJ databases">
        <title>Aquicoccus porphyridii gen. nov., sp. nov., isolated from a small marine red alga, Porphyridium marinum.</title>
        <authorList>
            <person name="Liu L."/>
        </authorList>
    </citation>
    <scope>NUCLEOTIDE SEQUENCE [LARGE SCALE GENOMIC DNA]</scope>
    <source>
        <strain evidence="4 5">L1 8-17</strain>
    </source>
</reference>
<accession>A0A5A9ZCE6</accession>
<dbReference type="PROSITE" id="PS01173">
    <property type="entry name" value="LIPASE_GDXG_HIS"/>
    <property type="match status" value="1"/>
</dbReference>
<dbReference type="InterPro" id="IPR002168">
    <property type="entry name" value="Lipase_GDXG_HIS_AS"/>
</dbReference>
<feature type="domain" description="Alpha/beta hydrolase fold-3" evidence="3">
    <location>
        <begin position="80"/>
        <end position="294"/>
    </location>
</feature>
<evidence type="ECO:0000256" key="2">
    <source>
        <dbReference type="ARBA" id="ARBA00022801"/>
    </source>
</evidence>
<dbReference type="SUPFAM" id="SSF53474">
    <property type="entry name" value="alpha/beta-Hydrolases"/>
    <property type="match status" value="1"/>
</dbReference>
<proteinExistence type="inferred from homology"/>
<dbReference type="PANTHER" id="PTHR48081">
    <property type="entry name" value="AB HYDROLASE SUPERFAMILY PROTEIN C4A8.06C"/>
    <property type="match status" value="1"/>
</dbReference>
<dbReference type="Gene3D" id="3.40.50.1820">
    <property type="entry name" value="alpha/beta hydrolase"/>
    <property type="match status" value="1"/>
</dbReference>
<dbReference type="Proteomes" id="UP000325291">
    <property type="component" value="Unassembled WGS sequence"/>
</dbReference>
<keyword evidence="5" id="KW-1185">Reference proteome</keyword>
<gene>
    <name evidence="4" type="ORF">FLO80_11075</name>
</gene>
<comment type="caution">
    <text evidence="4">The sequence shown here is derived from an EMBL/GenBank/DDBJ whole genome shotgun (WGS) entry which is preliminary data.</text>
</comment>
<dbReference type="PANTHER" id="PTHR48081:SF8">
    <property type="entry name" value="ALPHA_BETA HYDROLASE FOLD-3 DOMAIN-CONTAINING PROTEIN-RELATED"/>
    <property type="match status" value="1"/>
</dbReference>
<evidence type="ECO:0000259" key="3">
    <source>
        <dbReference type="Pfam" id="PF07859"/>
    </source>
</evidence>
<dbReference type="AlphaFoldDB" id="A0A5A9ZCE6"/>
<protein>
    <submittedName>
        <fullName evidence="4">Alpha/beta hydrolase</fullName>
    </submittedName>
</protein>
<comment type="similarity">
    <text evidence="1">Belongs to the 'GDXG' lipolytic enzyme family.</text>
</comment>
<dbReference type="RefSeq" id="WP_111368380.1">
    <property type="nucleotide sequence ID" value="NZ_VINQ01000007.1"/>
</dbReference>
<dbReference type="InterPro" id="IPR029058">
    <property type="entry name" value="AB_hydrolase_fold"/>
</dbReference>
<dbReference type="Pfam" id="PF07859">
    <property type="entry name" value="Abhydrolase_3"/>
    <property type="match status" value="1"/>
</dbReference>
<evidence type="ECO:0000313" key="5">
    <source>
        <dbReference type="Proteomes" id="UP000325291"/>
    </source>
</evidence>
<evidence type="ECO:0000313" key="4">
    <source>
        <dbReference type="EMBL" id="KAA0914907.1"/>
    </source>
</evidence>